<gene>
    <name evidence="3" type="ORF">D8674_031410</name>
</gene>
<feature type="region of interest" description="Disordered" evidence="1">
    <location>
        <begin position="306"/>
        <end position="337"/>
    </location>
</feature>
<evidence type="ECO:0000256" key="2">
    <source>
        <dbReference type="SAM" id="Phobius"/>
    </source>
</evidence>
<evidence type="ECO:0000313" key="3">
    <source>
        <dbReference type="EMBL" id="KAB2595960.1"/>
    </source>
</evidence>
<feature type="transmembrane region" description="Helical" evidence="2">
    <location>
        <begin position="348"/>
        <end position="372"/>
    </location>
</feature>
<reference evidence="3 4" key="3">
    <citation type="submission" date="2019-11" db="EMBL/GenBank/DDBJ databases">
        <title>A de novo genome assembly of a pear dwarfing rootstock.</title>
        <authorList>
            <person name="Wang F."/>
            <person name="Wang J."/>
            <person name="Li S."/>
            <person name="Zhang Y."/>
            <person name="Fang M."/>
            <person name="Ma L."/>
            <person name="Zhao Y."/>
            <person name="Jiang S."/>
        </authorList>
    </citation>
    <scope>NUCLEOTIDE SEQUENCE [LARGE SCALE GENOMIC DNA]</scope>
    <source>
        <strain evidence="3">S2</strain>
        <tissue evidence="3">Leaf</tissue>
    </source>
</reference>
<feature type="compositionally biased region" description="Low complexity" evidence="1">
    <location>
        <begin position="12"/>
        <end position="23"/>
    </location>
</feature>
<proteinExistence type="predicted"/>
<accession>A0A5N5F435</accession>
<dbReference type="AlphaFoldDB" id="A0A5N5F435"/>
<dbReference type="EMBL" id="SMOL01000781">
    <property type="protein sequence ID" value="KAB2595960.1"/>
    <property type="molecule type" value="Genomic_DNA"/>
</dbReference>
<organism evidence="3 4">
    <name type="scientific">Pyrus ussuriensis x Pyrus communis</name>
    <dbReference type="NCBI Taxonomy" id="2448454"/>
    <lineage>
        <taxon>Eukaryota</taxon>
        <taxon>Viridiplantae</taxon>
        <taxon>Streptophyta</taxon>
        <taxon>Embryophyta</taxon>
        <taxon>Tracheophyta</taxon>
        <taxon>Spermatophyta</taxon>
        <taxon>Magnoliopsida</taxon>
        <taxon>eudicotyledons</taxon>
        <taxon>Gunneridae</taxon>
        <taxon>Pentapetalae</taxon>
        <taxon>rosids</taxon>
        <taxon>fabids</taxon>
        <taxon>Rosales</taxon>
        <taxon>Rosaceae</taxon>
        <taxon>Amygdaloideae</taxon>
        <taxon>Maleae</taxon>
        <taxon>Pyrus</taxon>
    </lineage>
</organism>
<protein>
    <submittedName>
        <fullName evidence="3">Uncharacterized protein</fullName>
    </submittedName>
</protein>
<keyword evidence="2" id="KW-0472">Membrane</keyword>
<keyword evidence="2" id="KW-1133">Transmembrane helix</keyword>
<keyword evidence="4" id="KW-1185">Reference proteome</keyword>
<reference evidence="4" key="2">
    <citation type="submission" date="2019-10" db="EMBL/GenBank/DDBJ databases">
        <title>A de novo genome assembly of a pear dwarfing rootstock.</title>
        <authorList>
            <person name="Wang F."/>
            <person name="Wang J."/>
            <person name="Li S."/>
            <person name="Zhang Y."/>
            <person name="Fang M."/>
            <person name="Ma L."/>
            <person name="Zhao Y."/>
            <person name="Jiang S."/>
        </authorList>
    </citation>
    <scope>NUCLEOTIDE SEQUENCE [LARGE SCALE GENOMIC DNA]</scope>
</reference>
<comment type="caution">
    <text evidence="3">The sequence shown here is derived from an EMBL/GenBank/DDBJ whole genome shotgun (WGS) entry which is preliminary data.</text>
</comment>
<keyword evidence="2" id="KW-0812">Transmembrane</keyword>
<evidence type="ECO:0000256" key="1">
    <source>
        <dbReference type="SAM" id="MobiDB-lite"/>
    </source>
</evidence>
<name>A0A5N5F435_9ROSA</name>
<feature type="region of interest" description="Disordered" evidence="1">
    <location>
        <begin position="1"/>
        <end position="40"/>
    </location>
</feature>
<feature type="compositionally biased region" description="Polar residues" evidence="1">
    <location>
        <begin position="317"/>
        <end position="337"/>
    </location>
</feature>
<dbReference type="Proteomes" id="UP000327157">
    <property type="component" value="Chromosome 7"/>
</dbReference>
<reference evidence="3 4" key="1">
    <citation type="submission" date="2019-09" db="EMBL/GenBank/DDBJ databases">
        <authorList>
            <person name="Ou C."/>
        </authorList>
    </citation>
    <scope>NUCLEOTIDE SEQUENCE [LARGE SCALE GENOMIC DNA]</scope>
    <source>
        <strain evidence="3">S2</strain>
        <tissue evidence="3">Leaf</tissue>
    </source>
</reference>
<evidence type="ECO:0000313" key="4">
    <source>
        <dbReference type="Proteomes" id="UP000327157"/>
    </source>
</evidence>
<sequence>MSQLIRSRKAMTTTPTTTATTPTEMDHKPVNPIDPVSPSTAKVTRVTNDRITIGYDERYRAAPTAEQHSALVHDIGHKAMPEEVKNTVHNHLSVTLEEGCPKEFEDQENSWVWLCSHFQESGYVKKAKTNKINREKKTLLHHSGSRPFSYRMEVQRKVYIKAFISNFKMGSKFPEINIFADVYVWSRDELTESLHSALQESAFQLPPDMPIEFVDPLEDVGFHILTETLDQTFDQGPRTYCRGMGNARRQESGTSSSSQLKGVVTALTQEVAGLSELRSYKTHMSLIVQALSSSRIHFLNFSAPPPSEPLHPEHTQQSDLSTSNPVPSPTPFQQQDYQAPSNDLPIDYASFFFLVFFSPAFFLNLLFVRTFLFIL</sequence>